<evidence type="ECO:0000256" key="3">
    <source>
        <dbReference type="ARBA" id="ARBA00022679"/>
    </source>
</evidence>
<dbReference type="InterPro" id="IPR056203">
    <property type="entry name" value="Cds6_C"/>
</dbReference>
<dbReference type="Pfam" id="PF24125">
    <property type="entry name" value="Cds6_C"/>
    <property type="match status" value="1"/>
</dbReference>
<dbReference type="SUPFAM" id="SSF141523">
    <property type="entry name" value="L,D-transpeptidase catalytic domain-like"/>
    <property type="match status" value="1"/>
</dbReference>
<accession>A0A2Z6GEX5</accession>
<dbReference type="GO" id="GO:0071555">
    <property type="term" value="P:cell wall organization"/>
    <property type="evidence" value="ECO:0007669"/>
    <property type="project" value="UniProtKB-UniRule"/>
</dbReference>
<dbReference type="OrthoDB" id="9809748at2"/>
<comment type="pathway">
    <text evidence="1 7">Cell wall biogenesis; peptidoglycan biosynthesis.</text>
</comment>
<dbReference type="KEGG" id="fam:OYT1_ch2424"/>
<feature type="chain" id="PRO_5017392191" description="L,D-TPase catalytic domain-containing protein" evidence="8">
    <location>
        <begin position="23"/>
        <end position="388"/>
    </location>
</feature>
<dbReference type="AlphaFoldDB" id="A0A2Z6GEX5"/>
<dbReference type="InterPro" id="IPR032710">
    <property type="entry name" value="NTF2-like_dom_sf"/>
</dbReference>
<dbReference type="InterPro" id="IPR038063">
    <property type="entry name" value="Transpep_catalytic_dom"/>
</dbReference>
<evidence type="ECO:0000256" key="2">
    <source>
        <dbReference type="ARBA" id="ARBA00005992"/>
    </source>
</evidence>
<dbReference type="Pfam" id="PF03734">
    <property type="entry name" value="YkuD"/>
    <property type="match status" value="1"/>
</dbReference>
<dbReference type="Proteomes" id="UP000033070">
    <property type="component" value="Chromosome"/>
</dbReference>
<dbReference type="STRING" id="1188319.OYT1_01441"/>
<keyword evidence="3" id="KW-0808">Transferase</keyword>
<evidence type="ECO:0000256" key="7">
    <source>
        <dbReference type="PROSITE-ProRule" id="PRU01373"/>
    </source>
</evidence>
<dbReference type="GO" id="GO:0004180">
    <property type="term" value="F:carboxypeptidase activity"/>
    <property type="evidence" value="ECO:0007669"/>
    <property type="project" value="UniProtKB-ARBA"/>
</dbReference>
<dbReference type="UniPathway" id="UPA00219"/>
<dbReference type="GO" id="GO:0008360">
    <property type="term" value="P:regulation of cell shape"/>
    <property type="evidence" value="ECO:0007669"/>
    <property type="project" value="UniProtKB-UniRule"/>
</dbReference>
<dbReference type="PANTHER" id="PTHR36699">
    <property type="entry name" value="LD-TRANSPEPTIDASE"/>
    <property type="match status" value="1"/>
</dbReference>
<keyword evidence="8" id="KW-0732">Signal</keyword>
<protein>
    <recommendedName>
        <fullName evidence="9">L,D-TPase catalytic domain-containing protein</fullName>
    </recommendedName>
</protein>
<dbReference type="EMBL" id="AP018738">
    <property type="protein sequence ID" value="BBE51937.1"/>
    <property type="molecule type" value="Genomic_DNA"/>
</dbReference>
<dbReference type="Gene3D" id="2.40.440.10">
    <property type="entry name" value="L,D-transpeptidase catalytic domain-like"/>
    <property type="match status" value="1"/>
</dbReference>
<evidence type="ECO:0000256" key="1">
    <source>
        <dbReference type="ARBA" id="ARBA00004752"/>
    </source>
</evidence>
<proteinExistence type="inferred from homology"/>
<evidence type="ECO:0000256" key="4">
    <source>
        <dbReference type="ARBA" id="ARBA00022960"/>
    </source>
</evidence>
<dbReference type="GO" id="GO:0016740">
    <property type="term" value="F:transferase activity"/>
    <property type="evidence" value="ECO:0007669"/>
    <property type="project" value="UniProtKB-KW"/>
</dbReference>
<evidence type="ECO:0000313" key="10">
    <source>
        <dbReference type="EMBL" id="BBE51937.1"/>
    </source>
</evidence>
<feature type="active site" description="Nucleophile" evidence="7">
    <location>
        <position position="238"/>
    </location>
</feature>
<sequence length="388" mass="43892">MRKYLWLTLMAVSLAVPAIAVADSQFMEAQLAHTLLALKEGRMDVALKEVDALVKANPNFRLAQLVRADLLMARARPITGFGNVPDAPRDKIEDLRSEAQARLRRYQDQAPITSVPKYLWQLDASQKYALVVDASRSTLYVFENIDGEPHYVTDFYISIGKLGADKTNEGDKRTPIGVYYVKDSLPANSLTDLYGSGAFPLSYPNEWDVKHGRSGHGIWIHGTPSDTYSRPPLSSSGCVVLANDDLNKLSKLLQIGKTPVVITNQMEWSDDKDKADRAALLKEIDHWRTDWSSRDTDAYLKHYARNFYSEDMDYAAWASHKSKVNAGKAWIKVEVNNLSVFPYPGTTNMVVVNFEQDYTSNNLANKMKKRQYWIKQGDRWQILYEGAV</sequence>
<comment type="similarity">
    <text evidence="2">Belongs to the YkuD family.</text>
</comment>
<keyword evidence="11" id="KW-1185">Reference proteome</keyword>
<gene>
    <name evidence="10" type="ORF">OYT1_ch2424</name>
</gene>
<evidence type="ECO:0000313" key="11">
    <source>
        <dbReference type="Proteomes" id="UP000033070"/>
    </source>
</evidence>
<name>A0A2Z6GEX5_9PROT</name>
<evidence type="ECO:0000259" key="9">
    <source>
        <dbReference type="PROSITE" id="PS52029"/>
    </source>
</evidence>
<dbReference type="SUPFAM" id="SSF54427">
    <property type="entry name" value="NTF2-like"/>
    <property type="match status" value="1"/>
</dbReference>
<dbReference type="PANTHER" id="PTHR36699:SF1">
    <property type="entry name" value="L,D-TRANSPEPTIDASE YAFK-RELATED"/>
    <property type="match status" value="1"/>
</dbReference>
<keyword evidence="5 7" id="KW-0573">Peptidoglycan synthesis</keyword>
<dbReference type="GO" id="GO:0009252">
    <property type="term" value="P:peptidoglycan biosynthetic process"/>
    <property type="evidence" value="ECO:0007669"/>
    <property type="project" value="UniProtKB-UniPathway"/>
</dbReference>
<evidence type="ECO:0000256" key="5">
    <source>
        <dbReference type="ARBA" id="ARBA00022984"/>
    </source>
</evidence>
<feature type="signal peptide" evidence="8">
    <location>
        <begin position="1"/>
        <end position="22"/>
    </location>
</feature>
<evidence type="ECO:0000256" key="6">
    <source>
        <dbReference type="ARBA" id="ARBA00023316"/>
    </source>
</evidence>
<organism evidence="10 11">
    <name type="scientific">Ferriphaselus amnicola</name>
    <dbReference type="NCBI Taxonomy" id="1188319"/>
    <lineage>
        <taxon>Bacteria</taxon>
        <taxon>Pseudomonadati</taxon>
        <taxon>Pseudomonadota</taxon>
        <taxon>Betaproteobacteria</taxon>
        <taxon>Nitrosomonadales</taxon>
        <taxon>Gallionellaceae</taxon>
        <taxon>Ferriphaselus</taxon>
    </lineage>
</organism>
<keyword evidence="6 7" id="KW-0961">Cell wall biogenesis/degradation</keyword>
<keyword evidence="4 7" id="KW-0133">Cell shape</keyword>
<reference evidence="10 11" key="1">
    <citation type="submission" date="2018-06" db="EMBL/GenBank/DDBJ databases">
        <title>OYT1 Genome Sequencing.</title>
        <authorList>
            <person name="Kato S."/>
            <person name="Itoh T."/>
            <person name="Ohkuma M."/>
        </authorList>
    </citation>
    <scope>NUCLEOTIDE SEQUENCE [LARGE SCALE GENOMIC DNA]</scope>
    <source>
        <strain evidence="10 11">OYT1</strain>
    </source>
</reference>
<dbReference type="PROSITE" id="PS52029">
    <property type="entry name" value="LD_TPASE"/>
    <property type="match status" value="1"/>
</dbReference>
<dbReference type="InterPro" id="IPR005490">
    <property type="entry name" value="LD_TPept_cat_dom"/>
</dbReference>
<dbReference type="CDD" id="cd16913">
    <property type="entry name" value="YkuD_like"/>
    <property type="match status" value="1"/>
</dbReference>
<feature type="active site" description="Proton donor/acceptor" evidence="7">
    <location>
        <position position="221"/>
    </location>
</feature>
<evidence type="ECO:0000256" key="8">
    <source>
        <dbReference type="SAM" id="SignalP"/>
    </source>
</evidence>
<feature type="domain" description="L,D-TPase catalytic" evidence="9">
    <location>
        <begin position="128"/>
        <end position="263"/>
    </location>
</feature>